<organism evidence="3 4">
    <name type="scientific">Saxibacter everestensis</name>
    <dbReference type="NCBI Taxonomy" id="2909229"/>
    <lineage>
        <taxon>Bacteria</taxon>
        <taxon>Bacillati</taxon>
        <taxon>Actinomycetota</taxon>
        <taxon>Actinomycetes</taxon>
        <taxon>Micrococcales</taxon>
        <taxon>Brevibacteriaceae</taxon>
        <taxon>Saxibacter</taxon>
    </lineage>
</organism>
<feature type="transmembrane region" description="Helical" evidence="1">
    <location>
        <begin position="169"/>
        <end position="190"/>
    </location>
</feature>
<evidence type="ECO:0000259" key="2">
    <source>
        <dbReference type="SMART" id="SM00014"/>
    </source>
</evidence>
<dbReference type="InterPro" id="IPR036938">
    <property type="entry name" value="PAP2/HPO_sf"/>
</dbReference>
<gene>
    <name evidence="3" type="ORF">LWF01_13195</name>
</gene>
<evidence type="ECO:0000256" key="1">
    <source>
        <dbReference type="SAM" id="Phobius"/>
    </source>
</evidence>
<sequence length="313" mass="32219">MTKAATPDSAQHPFRGTSLSHRLSVCAALLALSLVFAIAALVIYWIFVQTRPGQALDEAALKGAEIGRDILIGAAETVLNIVSVVFLIIAIIVVGVFAVGRKRYGLAIAAMALVVGANVSTQVMKHALERPEYGVSTINFNSLPSGHTTVAASVAAALILVVPRQFRILTVLLAGGYATATGIATLSAGWHRPADVITALLVVAAWTALVSALVQLRHPVVDDPSQATAQALSPPAKAVVWVLVVAGLLTLCVAFVLMYQTQAGAAPLNTTDQLLVAYGGGTAGIAGVAALVFALALALAPIAARTPWVQASK</sequence>
<protein>
    <submittedName>
        <fullName evidence="3">Phosphatase PAP2 family protein</fullName>
    </submittedName>
</protein>
<feature type="transmembrane region" description="Helical" evidence="1">
    <location>
        <begin position="106"/>
        <end position="124"/>
    </location>
</feature>
<dbReference type="InterPro" id="IPR000326">
    <property type="entry name" value="PAP2/HPO"/>
</dbReference>
<accession>A0ABY8QS31</accession>
<feature type="transmembrane region" description="Helical" evidence="1">
    <location>
        <begin position="238"/>
        <end position="259"/>
    </location>
</feature>
<evidence type="ECO:0000313" key="4">
    <source>
        <dbReference type="Proteomes" id="UP001209083"/>
    </source>
</evidence>
<dbReference type="SUPFAM" id="SSF48317">
    <property type="entry name" value="Acid phosphatase/Vanadium-dependent haloperoxidase"/>
    <property type="match status" value="1"/>
</dbReference>
<feature type="transmembrane region" description="Helical" evidence="1">
    <location>
        <begin position="279"/>
        <end position="304"/>
    </location>
</feature>
<feature type="transmembrane region" description="Helical" evidence="1">
    <location>
        <begin position="78"/>
        <end position="99"/>
    </location>
</feature>
<feature type="domain" description="Phosphatidic acid phosphatase type 2/haloperoxidase" evidence="2">
    <location>
        <begin position="106"/>
        <end position="211"/>
    </location>
</feature>
<keyword evidence="4" id="KW-1185">Reference proteome</keyword>
<dbReference type="RefSeq" id="WP_349637834.1">
    <property type="nucleotide sequence ID" value="NZ_CP090958.1"/>
</dbReference>
<name>A0ABY8QS31_9MICO</name>
<keyword evidence="1" id="KW-0812">Transmembrane</keyword>
<dbReference type="Proteomes" id="UP001209083">
    <property type="component" value="Chromosome"/>
</dbReference>
<feature type="transmembrane region" description="Helical" evidence="1">
    <location>
        <begin position="23"/>
        <end position="47"/>
    </location>
</feature>
<keyword evidence="1" id="KW-0472">Membrane</keyword>
<evidence type="ECO:0000313" key="3">
    <source>
        <dbReference type="EMBL" id="WGW11051.1"/>
    </source>
</evidence>
<reference evidence="3 4" key="1">
    <citation type="submission" date="2023-05" db="EMBL/GenBank/DDBJ databases">
        <title>Lithophilousrod everest ZFBP1038 complete genpme.</title>
        <authorList>
            <person name="Tian M."/>
        </authorList>
    </citation>
    <scope>NUCLEOTIDE SEQUENCE [LARGE SCALE GENOMIC DNA]</scope>
    <source>
        <strain evidence="3 4">ZFBP1038</strain>
    </source>
</reference>
<feature type="transmembrane region" description="Helical" evidence="1">
    <location>
        <begin position="196"/>
        <end position="217"/>
    </location>
</feature>
<dbReference type="Gene3D" id="1.20.144.10">
    <property type="entry name" value="Phosphatidic acid phosphatase type 2/haloperoxidase"/>
    <property type="match status" value="1"/>
</dbReference>
<dbReference type="Pfam" id="PF01569">
    <property type="entry name" value="PAP2"/>
    <property type="match status" value="1"/>
</dbReference>
<feature type="transmembrane region" description="Helical" evidence="1">
    <location>
        <begin position="144"/>
        <end position="162"/>
    </location>
</feature>
<proteinExistence type="predicted"/>
<keyword evidence="1" id="KW-1133">Transmembrane helix</keyword>
<dbReference type="SMART" id="SM00014">
    <property type="entry name" value="acidPPc"/>
    <property type="match status" value="1"/>
</dbReference>
<dbReference type="EMBL" id="CP090958">
    <property type="protein sequence ID" value="WGW11051.1"/>
    <property type="molecule type" value="Genomic_DNA"/>
</dbReference>